<feature type="compositionally biased region" description="Polar residues" evidence="1">
    <location>
        <begin position="8"/>
        <end position="17"/>
    </location>
</feature>
<feature type="compositionally biased region" description="Low complexity" evidence="1">
    <location>
        <begin position="171"/>
        <end position="186"/>
    </location>
</feature>
<evidence type="ECO:0000313" key="2">
    <source>
        <dbReference type="EMBL" id="GMG35633.1"/>
    </source>
</evidence>
<protein>
    <submittedName>
        <fullName evidence="2">Unnamed protein product</fullName>
    </submittedName>
</protein>
<dbReference type="PANTHER" id="PTHR37540">
    <property type="entry name" value="TRANSCRIPTION FACTOR (ACR-2), PUTATIVE-RELATED-RELATED"/>
    <property type="match status" value="1"/>
</dbReference>
<evidence type="ECO:0000256" key="1">
    <source>
        <dbReference type="SAM" id="MobiDB-lite"/>
    </source>
</evidence>
<gene>
    <name evidence="2" type="ORF">Aory04_001082300</name>
</gene>
<dbReference type="EMBL" id="BSYA01000174">
    <property type="protein sequence ID" value="GMG35633.1"/>
    <property type="molecule type" value="Genomic_DNA"/>
</dbReference>
<evidence type="ECO:0000313" key="3">
    <source>
        <dbReference type="Proteomes" id="UP001165205"/>
    </source>
</evidence>
<feature type="region of interest" description="Disordered" evidence="1">
    <location>
        <begin position="136"/>
        <end position="155"/>
    </location>
</feature>
<dbReference type="Proteomes" id="UP001165205">
    <property type="component" value="Unassembled WGS sequence"/>
</dbReference>
<reference evidence="2" key="1">
    <citation type="submission" date="2023-04" db="EMBL/GenBank/DDBJ databases">
        <title>Aspergillus oryzae NBRC 4228.</title>
        <authorList>
            <person name="Ichikawa N."/>
            <person name="Sato H."/>
            <person name="Tonouchi N."/>
        </authorList>
    </citation>
    <scope>NUCLEOTIDE SEQUENCE</scope>
    <source>
        <strain evidence="2">NBRC 4228</strain>
    </source>
</reference>
<organism evidence="2 3">
    <name type="scientific">Aspergillus oryzae</name>
    <name type="common">Yellow koji mold</name>
    <dbReference type="NCBI Taxonomy" id="5062"/>
    <lineage>
        <taxon>Eukaryota</taxon>
        <taxon>Fungi</taxon>
        <taxon>Dikarya</taxon>
        <taxon>Ascomycota</taxon>
        <taxon>Pezizomycotina</taxon>
        <taxon>Eurotiomycetes</taxon>
        <taxon>Eurotiomycetidae</taxon>
        <taxon>Eurotiales</taxon>
        <taxon>Aspergillaceae</taxon>
        <taxon>Aspergillus</taxon>
        <taxon>Aspergillus subgen. Circumdati</taxon>
    </lineage>
</organism>
<comment type="caution">
    <text evidence="2">The sequence shown here is derived from an EMBL/GenBank/DDBJ whole genome shotgun (WGS) entry which is preliminary data.</text>
</comment>
<feature type="compositionally biased region" description="Low complexity" evidence="1">
    <location>
        <begin position="25"/>
        <end position="36"/>
    </location>
</feature>
<feature type="region of interest" description="Disordered" evidence="1">
    <location>
        <begin position="1"/>
        <end position="131"/>
    </location>
</feature>
<feature type="region of interest" description="Disordered" evidence="1">
    <location>
        <begin position="167"/>
        <end position="209"/>
    </location>
</feature>
<dbReference type="AlphaFoldDB" id="A0AAN4YSL4"/>
<name>A0AAN4YSL4_ASPOZ</name>
<dbReference type="PANTHER" id="PTHR37540:SF5">
    <property type="entry name" value="TRANSCRIPTION FACTOR DOMAIN-CONTAINING PROTEIN"/>
    <property type="match status" value="1"/>
</dbReference>
<sequence length="281" mass="30448">MDAKNSTHHSTAPSDRQQVLPLLNSTPGSSATGASSIQNSDSSHRPTPALASDTSSASPAGHDNSHVLSFVDESIRQNITHSSERNSQDVGRNAVTKPRKPRKPSNPGGRSTLFWVHSDPQSAAQGTREETLKSIRSHVMSEHNRKKRLENTKRYKSKTWKHLAFQPPETAASSSSASNPLASAPDDSQKISLKVSQPEQQGGSLENALASDTPGFVAVSTENHHEVDASSHSQALAVVQDLSPVAYLGPGGNDPFNVFHTRLTDRMSRHLQHCESIFWIM</sequence>
<proteinExistence type="predicted"/>
<accession>A0AAN4YSL4</accession>
<feature type="compositionally biased region" description="Polar residues" evidence="1">
    <location>
        <begin position="190"/>
        <end position="204"/>
    </location>
</feature>
<feature type="compositionally biased region" description="Basic and acidic residues" evidence="1">
    <location>
        <begin position="136"/>
        <end position="153"/>
    </location>
</feature>